<gene>
    <name evidence="1" type="ORF">JOC83_002837</name>
</gene>
<evidence type="ECO:0000313" key="1">
    <source>
        <dbReference type="EMBL" id="MBM7703987.1"/>
    </source>
</evidence>
<comment type="caution">
    <text evidence="1">The sequence shown here is derived from an EMBL/GenBank/DDBJ whole genome shotgun (WGS) entry which is preliminary data.</text>
</comment>
<name>A0ABS2QYD1_9BACI</name>
<dbReference type="Proteomes" id="UP000809829">
    <property type="component" value="Unassembled WGS sequence"/>
</dbReference>
<keyword evidence="2" id="KW-1185">Reference proteome</keyword>
<protein>
    <submittedName>
        <fullName evidence="1">Uncharacterized protein</fullName>
    </submittedName>
</protein>
<organism evidence="1 2">
    <name type="scientific">Priestia iocasae</name>
    <dbReference type="NCBI Taxonomy" id="2291674"/>
    <lineage>
        <taxon>Bacteria</taxon>
        <taxon>Bacillati</taxon>
        <taxon>Bacillota</taxon>
        <taxon>Bacilli</taxon>
        <taxon>Bacillales</taxon>
        <taxon>Bacillaceae</taxon>
        <taxon>Priestia</taxon>
    </lineage>
</organism>
<reference evidence="1 2" key="1">
    <citation type="submission" date="2021-01" db="EMBL/GenBank/DDBJ databases">
        <title>Genomic Encyclopedia of Type Strains, Phase IV (KMG-IV): sequencing the most valuable type-strain genomes for metagenomic binning, comparative biology and taxonomic classification.</title>
        <authorList>
            <person name="Goeker M."/>
        </authorList>
    </citation>
    <scope>NUCLEOTIDE SEQUENCE [LARGE SCALE GENOMIC DNA]</scope>
    <source>
        <strain evidence="1 2">DSM 104297</strain>
    </source>
</reference>
<dbReference type="EMBL" id="JAFBFC010000005">
    <property type="protein sequence ID" value="MBM7703987.1"/>
    <property type="molecule type" value="Genomic_DNA"/>
</dbReference>
<sequence length="33" mass="3836">MSSLPFLYTKNEGVILAERVTRQWMDAAAFSFR</sequence>
<accession>A0ABS2QYD1</accession>
<proteinExistence type="predicted"/>
<evidence type="ECO:0000313" key="2">
    <source>
        <dbReference type="Proteomes" id="UP000809829"/>
    </source>
</evidence>